<dbReference type="PANTHER" id="PTHR37042">
    <property type="entry name" value="OUTER MEMBRANE PROTEIN RV1973"/>
    <property type="match status" value="1"/>
</dbReference>
<dbReference type="RefSeq" id="WP_085304616.1">
    <property type="nucleotide sequence ID" value="NZ_AP022594.1"/>
</dbReference>
<dbReference type="EMBL" id="NCXO01000033">
    <property type="protein sequence ID" value="OSC32755.1"/>
    <property type="molecule type" value="Genomic_DNA"/>
</dbReference>
<keyword evidence="4" id="KW-0812">Transmembrane</keyword>
<feature type="compositionally biased region" description="Low complexity" evidence="3">
    <location>
        <begin position="26"/>
        <end position="39"/>
    </location>
</feature>
<comment type="subcellular location">
    <subcellularLocation>
        <location evidence="1">Membrane</location>
    </subcellularLocation>
</comment>
<keyword evidence="2 4" id="KW-0472">Membrane</keyword>
<dbReference type="OrthoDB" id="4735442at2"/>
<dbReference type="PANTHER" id="PTHR37042:SF4">
    <property type="entry name" value="OUTER MEMBRANE PROTEIN RV1973"/>
    <property type="match status" value="1"/>
</dbReference>
<dbReference type="GO" id="GO:0016020">
    <property type="term" value="C:membrane"/>
    <property type="evidence" value="ECO:0007669"/>
    <property type="project" value="UniProtKB-SubCell"/>
</dbReference>
<evidence type="ECO:0000256" key="1">
    <source>
        <dbReference type="ARBA" id="ARBA00004370"/>
    </source>
</evidence>
<keyword evidence="6" id="KW-1185">Reference proteome</keyword>
<evidence type="ECO:0000256" key="2">
    <source>
        <dbReference type="ARBA" id="ARBA00023136"/>
    </source>
</evidence>
<evidence type="ECO:0000256" key="4">
    <source>
        <dbReference type="SAM" id="Phobius"/>
    </source>
</evidence>
<keyword evidence="4" id="KW-1133">Transmembrane helix</keyword>
<gene>
    <name evidence="5" type="ORF">B8W67_14230</name>
</gene>
<evidence type="ECO:0000313" key="5">
    <source>
        <dbReference type="EMBL" id="OSC32755.1"/>
    </source>
</evidence>
<comment type="caution">
    <text evidence="5">The sequence shown here is derived from an EMBL/GenBank/DDBJ whole genome shotgun (WGS) entry which is preliminary data.</text>
</comment>
<accession>A0A7I7SK50</accession>
<protein>
    <submittedName>
        <fullName evidence="5">Uncharacterized protein</fullName>
    </submittedName>
</protein>
<dbReference type="Proteomes" id="UP000193577">
    <property type="component" value="Unassembled WGS sequence"/>
</dbReference>
<feature type="transmembrane region" description="Helical" evidence="4">
    <location>
        <begin position="56"/>
        <end position="82"/>
    </location>
</feature>
<proteinExistence type="predicted"/>
<feature type="region of interest" description="Disordered" evidence="3">
    <location>
        <begin position="1"/>
        <end position="51"/>
    </location>
</feature>
<reference evidence="5 6" key="1">
    <citation type="submission" date="2017-04" db="EMBL/GenBank/DDBJ databases">
        <title>The new phylogeny of genus Mycobacterium.</title>
        <authorList>
            <person name="Tortoli E."/>
            <person name="Trovato A."/>
            <person name="Cirillo D.M."/>
        </authorList>
    </citation>
    <scope>NUCLEOTIDE SEQUENCE [LARGE SCALE GENOMIC DNA]</scope>
    <source>
        <strain evidence="5 6">KCTC 19819</strain>
    </source>
</reference>
<organism evidence="5 6">
    <name type="scientific">Mycolicibacillus koreensis</name>
    <dbReference type="NCBI Taxonomy" id="1069220"/>
    <lineage>
        <taxon>Bacteria</taxon>
        <taxon>Bacillati</taxon>
        <taxon>Actinomycetota</taxon>
        <taxon>Actinomycetes</taxon>
        <taxon>Mycobacteriales</taxon>
        <taxon>Mycobacteriaceae</taxon>
        <taxon>Mycolicibacillus</taxon>
    </lineage>
</organism>
<evidence type="ECO:0000256" key="3">
    <source>
        <dbReference type="SAM" id="MobiDB-lite"/>
    </source>
</evidence>
<evidence type="ECO:0000313" key="6">
    <source>
        <dbReference type="Proteomes" id="UP000193577"/>
    </source>
</evidence>
<name>A0A7I7SK50_9MYCO</name>
<dbReference type="AlphaFoldDB" id="A0A7I7SK50"/>
<sequence length="224" mass="24115">MADVVNEETTRIRRRASRQAGPAGEPATARVPLPATAAPARPPTLRRPGRRRAPEALLAAAAGVTALVMTVALAAAVAVLAARQHTAHAEQQRAQRFVDTASQTVVNMFTFRQDALQESIDLWINDLAGPLRDKFSQPGAVDALTKFLHYTNNDSEATINSAALEDIDEETNRASVLIAARVTPTNIDDGVNQPSQPYRLRVVVQEDSSGTMRAYDLLWPGGGN</sequence>